<evidence type="ECO:0000313" key="2">
    <source>
        <dbReference type="EMBL" id="OCT81882.1"/>
    </source>
</evidence>
<organism evidence="2 3">
    <name type="scientific">Xenopus laevis</name>
    <name type="common">African clawed frog</name>
    <dbReference type="NCBI Taxonomy" id="8355"/>
    <lineage>
        <taxon>Eukaryota</taxon>
        <taxon>Metazoa</taxon>
        <taxon>Chordata</taxon>
        <taxon>Craniata</taxon>
        <taxon>Vertebrata</taxon>
        <taxon>Euteleostomi</taxon>
        <taxon>Amphibia</taxon>
        <taxon>Batrachia</taxon>
        <taxon>Anura</taxon>
        <taxon>Pipoidea</taxon>
        <taxon>Pipidae</taxon>
        <taxon>Xenopodinae</taxon>
        <taxon>Xenopus</taxon>
        <taxon>Xenopus</taxon>
    </lineage>
</organism>
<accession>A0A974D094</accession>
<dbReference type="Proteomes" id="UP000694892">
    <property type="component" value="Chromosome 4S"/>
</dbReference>
<proteinExistence type="predicted"/>
<sequence length="86" mass="9913">MLHIVFLYHGYLTRAIPCCDCQIPNCLQEEAGDKSCEDQYLHSDGFLARRRVTCICHQAKSPSNEIHDHIDCGEMKWRVSGDKTHH</sequence>
<gene>
    <name evidence="2" type="ORF">XELAEV_18024389mg</name>
</gene>
<protein>
    <submittedName>
        <fullName evidence="2">Uncharacterized protein</fullName>
    </submittedName>
</protein>
<keyword evidence="1" id="KW-0732">Signal</keyword>
<evidence type="ECO:0000313" key="3">
    <source>
        <dbReference type="Proteomes" id="UP000694892"/>
    </source>
</evidence>
<feature type="chain" id="PRO_5036948880" evidence="1">
    <location>
        <begin position="16"/>
        <end position="86"/>
    </location>
</feature>
<dbReference type="EMBL" id="CM004473">
    <property type="protein sequence ID" value="OCT81882.1"/>
    <property type="molecule type" value="Genomic_DNA"/>
</dbReference>
<feature type="signal peptide" evidence="1">
    <location>
        <begin position="1"/>
        <end position="15"/>
    </location>
</feature>
<dbReference type="AlphaFoldDB" id="A0A974D094"/>
<evidence type="ECO:0000256" key="1">
    <source>
        <dbReference type="SAM" id="SignalP"/>
    </source>
</evidence>
<reference evidence="3" key="1">
    <citation type="journal article" date="2016" name="Nature">
        <title>Genome evolution in the allotetraploid frog Xenopus laevis.</title>
        <authorList>
            <person name="Session A.M."/>
            <person name="Uno Y."/>
            <person name="Kwon T."/>
            <person name="Chapman J.A."/>
            <person name="Toyoda A."/>
            <person name="Takahashi S."/>
            <person name="Fukui A."/>
            <person name="Hikosaka A."/>
            <person name="Suzuki A."/>
            <person name="Kondo M."/>
            <person name="van Heeringen S.J."/>
            <person name="Quigley I."/>
            <person name="Heinz S."/>
            <person name="Ogino H."/>
            <person name="Ochi H."/>
            <person name="Hellsten U."/>
            <person name="Lyons J.B."/>
            <person name="Simakov O."/>
            <person name="Putnam N."/>
            <person name="Stites J."/>
            <person name="Kuroki Y."/>
            <person name="Tanaka T."/>
            <person name="Michiue T."/>
            <person name="Watanabe M."/>
            <person name="Bogdanovic O."/>
            <person name="Lister R."/>
            <person name="Georgiou G."/>
            <person name="Paranjpe S.S."/>
            <person name="van Kruijsbergen I."/>
            <person name="Shu S."/>
            <person name="Carlson J."/>
            <person name="Kinoshita T."/>
            <person name="Ohta Y."/>
            <person name="Mawaribuchi S."/>
            <person name="Jenkins J."/>
            <person name="Grimwood J."/>
            <person name="Schmutz J."/>
            <person name="Mitros T."/>
            <person name="Mozaffari S.V."/>
            <person name="Suzuki Y."/>
            <person name="Haramoto Y."/>
            <person name="Yamamoto T.S."/>
            <person name="Takagi C."/>
            <person name="Heald R."/>
            <person name="Miller K."/>
            <person name="Haudenschild C."/>
            <person name="Kitzman J."/>
            <person name="Nakayama T."/>
            <person name="Izutsu Y."/>
            <person name="Robert J."/>
            <person name="Fortriede J."/>
            <person name="Burns K."/>
            <person name="Lotay V."/>
            <person name="Karimi K."/>
            <person name="Yasuoka Y."/>
            <person name="Dichmann D.S."/>
            <person name="Flajnik M.F."/>
            <person name="Houston D.W."/>
            <person name="Shendure J."/>
            <person name="DuPasquier L."/>
            <person name="Vize P.D."/>
            <person name="Zorn A.M."/>
            <person name="Ito M."/>
            <person name="Marcotte E.M."/>
            <person name="Wallingford J.B."/>
            <person name="Ito Y."/>
            <person name="Asashima M."/>
            <person name="Ueno N."/>
            <person name="Matsuda Y."/>
            <person name="Veenstra G.J."/>
            <person name="Fujiyama A."/>
            <person name="Harland R.M."/>
            <person name="Taira M."/>
            <person name="Rokhsar D.S."/>
        </authorList>
    </citation>
    <scope>NUCLEOTIDE SEQUENCE [LARGE SCALE GENOMIC DNA]</scope>
    <source>
        <strain evidence="3">J</strain>
    </source>
</reference>
<name>A0A974D094_XENLA</name>